<sequence length="94" mass="10566">MMKSNKYFVFVISLSLMFNVASVLQVTYDCKRETSARLTDARWGVDSNNVPVTTITFQGPEAIQAIGKFKISPENDLNIELAYYTVYTSLILSS</sequence>
<reference evidence="2" key="1">
    <citation type="submission" date="2020-05" db="EMBL/GenBank/DDBJ databases">
        <authorList>
            <person name="Rincon C."/>
            <person name="Sanders R I."/>
            <person name="Robbins C."/>
            <person name="Chaturvedi A."/>
        </authorList>
    </citation>
    <scope>NUCLEOTIDE SEQUENCE</scope>
    <source>
        <strain evidence="2">CHB12</strain>
    </source>
</reference>
<comment type="caution">
    <text evidence="2">The sequence shown here is derived from an EMBL/GenBank/DDBJ whole genome shotgun (WGS) entry which is preliminary data.</text>
</comment>
<protein>
    <submittedName>
        <fullName evidence="2">Uncharacterized protein</fullName>
    </submittedName>
</protein>
<dbReference type="AlphaFoldDB" id="A0A915YYS8"/>
<dbReference type="EMBL" id="CAGKOT010000010">
    <property type="protein sequence ID" value="CAB5355689.1"/>
    <property type="molecule type" value="Genomic_DNA"/>
</dbReference>
<feature type="signal peptide" evidence="1">
    <location>
        <begin position="1"/>
        <end position="23"/>
    </location>
</feature>
<evidence type="ECO:0000256" key="1">
    <source>
        <dbReference type="SAM" id="SignalP"/>
    </source>
</evidence>
<dbReference type="Proteomes" id="UP000684084">
    <property type="component" value="Unassembled WGS sequence"/>
</dbReference>
<organism evidence="2 3">
    <name type="scientific">Rhizophagus irregularis</name>
    <dbReference type="NCBI Taxonomy" id="588596"/>
    <lineage>
        <taxon>Eukaryota</taxon>
        <taxon>Fungi</taxon>
        <taxon>Fungi incertae sedis</taxon>
        <taxon>Mucoromycota</taxon>
        <taxon>Glomeromycotina</taxon>
        <taxon>Glomeromycetes</taxon>
        <taxon>Glomerales</taxon>
        <taxon>Glomeraceae</taxon>
        <taxon>Rhizophagus</taxon>
    </lineage>
</organism>
<gene>
    <name evidence="2" type="ORF">CHRIB12_LOCUS6153</name>
</gene>
<name>A0A915YYS8_9GLOM</name>
<accession>A0A915YYS8</accession>
<keyword evidence="1" id="KW-0732">Signal</keyword>
<evidence type="ECO:0000313" key="2">
    <source>
        <dbReference type="EMBL" id="CAB5355689.1"/>
    </source>
</evidence>
<proteinExistence type="predicted"/>
<dbReference type="VEuPathDB" id="FungiDB:RhiirFUN_017698"/>
<evidence type="ECO:0000313" key="3">
    <source>
        <dbReference type="Proteomes" id="UP000684084"/>
    </source>
</evidence>
<feature type="chain" id="PRO_5037847967" evidence="1">
    <location>
        <begin position="24"/>
        <end position="94"/>
    </location>
</feature>